<dbReference type="InterPro" id="IPR029033">
    <property type="entry name" value="His_PPase_superfam"/>
</dbReference>
<dbReference type="Pfam" id="PF00300">
    <property type="entry name" value="His_Phos_1"/>
    <property type="match status" value="1"/>
</dbReference>
<organism evidence="1 2">
    <name type="scientific">Streptomyces lomondensis</name>
    <dbReference type="NCBI Taxonomy" id="68229"/>
    <lineage>
        <taxon>Bacteria</taxon>
        <taxon>Bacillati</taxon>
        <taxon>Actinomycetota</taxon>
        <taxon>Actinomycetes</taxon>
        <taxon>Kitasatosporales</taxon>
        <taxon>Streptomycetaceae</taxon>
        <taxon>Streptomyces</taxon>
    </lineage>
</organism>
<comment type="caution">
    <text evidence="1">The sequence shown here is derived from an EMBL/GenBank/DDBJ whole genome shotgun (WGS) entry which is preliminary data.</text>
</comment>
<dbReference type="EMBL" id="BMWC01000001">
    <property type="protein sequence ID" value="GGW77976.1"/>
    <property type="molecule type" value="Genomic_DNA"/>
</dbReference>
<keyword evidence="2" id="KW-1185">Reference proteome</keyword>
<evidence type="ECO:0000313" key="2">
    <source>
        <dbReference type="Proteomes" id="UP000617743"/>
    </source>
</evidence>
<dbReference type="SMART" id="SM00855">
    <property type="entry name" value="PGAM"/>
    <property type="match status" value="1"/>
</dbReference>
<dbReference type="RefSeq" id="WP_190048133.1">
    <property type="nucleotide sequence ID" value="NZ_BMWC01000001.1"/>
</dbReference>
<accession>A0ABQ2WUL9</accession>
<protein>
    <recommendedName>
        <fullName evidence="3">Histidine phosphatase family protein</fullName>
    </recommendedName>
</protein>
<evidence type="ECO:0008006" key="3">
    <source>
        <dbReference type="Google" id="ProtNLM"/>
    </source>
</evidence>
<dbReference type="Proteomes" id="UP000617743">
    <property type="component" value="Unassembled WGS sequence"/>
</dbReference>
<sequence>MTTTYLLRHGRTDYSDQYLVNGDPTRDIRLNDEGVSACGQASSMLPLHTVRTWLASEFPRVQQTASLLMRVSAPELIVDARLNELDYGKFEGGPFLEYGAWLDRHGGVQRPPGGREAQREGMRRMLSGVRAALEYPGPRVLVCHGLLVSVLRWHRDRSPGQAVPVFFPEAPYVEPLVVDDEVLHDWIVALLADLDGEEPQEPDAPGIAAELRIERGSAVATFDAVDNSPEKKEPPHA</sequence>
<gene>
    <name evidence="1" type="ORF">GCM10010383_01650</name>
</gene>
<dbReference type="SUPFAM" id="SSF53254">
    <property type="entry name" value="Phosphoglycerate mutase-like"/>
    <property type="match status" value="1"/>
</dbReference>
<reference evidence="2" key="1">
    <citation type="journal article" date="2019" name="Int. J. Syst. Evol. Microbiol.">
        <title>The Global Catalogue of Microorganisms (GCM) 10K type strain sequencing project: providing services to taxonomists for standard genome sequencing and annotation.</title>
        <authorList>
            <consortium name="The Broad Institute Genomics Platform"/>
            <consortium name="The Broad Institute Genome Sequencing Center for Infectious Disease"/>
            <person name="Wu L."/>
            <person name="Ma J."/>
        </authorList>
    </citation>
    <scope>NUCLEOTIDE SEQUENCE [LARGE SCALE GENOMIC DNA]</scope>
    <source>
        <strain evidence="2">JCM 4866</strain>
    </source>
</reference>
<proteinExistence type="predicted"/>
<name>A0ABQ2WUL9_9ACTN</name>
<dbReference type="InterPro" id="IPR013078">
    <property type="entry name" value="His_Pase_superF_clade-1"/>
</dbReference>
<dbReference type="Gene3D" id="3.40.50.1240">
    <property type="entry name" value="Phosphoglycerate mutase-like"/>
    <property type="match status" value="1"/>
</dbReference>
<evidence type="ECO:0000313" key="1">
    <source>
        <dbReference type="EMBL" id="GGW77976.1"/>
    </source>
</evidence>